<keyword evidence="1" id="KW-0732">Signal</keyword>
<evidence type="ECO:0000313" key="3">
    <source>
        <dbReference type="Proteomes" id="UP001299220"/>
    </source>
</evidence>
<name>A0ABS9CJG5_9FIRM</name>
<dbReference type="Proteomes" id="UP001299220">
    <property type="component" value="Unassembled WGS sequence"/>
</dbReference>
<accession>A0ABS9CJG5</accession>
<evidence type="ECO:0000313" key="2">
    <source>
        <dbReference type="EMBL" id="MCF2651078.1"/>
    </source>
</evidence>
<organism evidence="2 3">
    <name type="scientific">Anaeromassilibacillus senegalensis</name>
    <dbReference type="NCBI Taxonomy" id="1673717"/>
    <lineage>
        <taxon>Bacteria</taxon>
        <taxon>Bacillati</taxon>
        <taxon>Bacillota</taxon>
        <taxon>Clostridia</taxon>
        <taxon>Eubacteriales</taxon>
        <taxon>Acutalibacteraceae</taxon>
        <taxon>Anaeromassilibacillus</taxon>
    </lineage>
</organism>
<dbReference type="RefSeq" id="WP_235322022.1">
    <property type="nucleotide sequence ID" value="NZ_JAFBIT010000001.1"/>
</dbReference>
<feature type="chain" id="PRO_5046938781" evidence="1">
    <location>
        <begin position="24"/>
        <end position="120"/>
    </location>
</feature>
<keyword evidence="3" id="KW-1185">Reference proteome</keyword>
<dbReference type="EMBL" id="JAFBIT010000001">
    <property type="protein sequence ID" value="MCF2651078.1"/>
    <property type="molecule type" value="Genomic_DNA"/>
</dbReference>
<feature type="signal peptide" evidence="1">
    <location>
        <begin position="1"/>
        <end position="23"/>
    </location>
</feature>
<sequence length="120" mass="13267">MKKMLSIFLCALPLLVLTGCQNAQTDADAAADLRPVQQYADALFDAKMETDGVESYDVVKSTLAGRTGNTRVFCAEYTYTADGESDLHYGYILELTDTQATVLEEGQKISRLDLTRWTKS</sequence>
<proteinExistence type="predicted"/>
<dbReference type="PROSITE" id="PS51257">
    <property type="entry name" value="PROKAR_LIPOPROTEIN"/>
    <property type="match status" value="1"/>
</dbReference>
<comment type="caution">
    <text evidence="2">The sequence shown here is derived from an EMBL/GenBank/DDBJ whole genome shotgun (WGS) entry which is preliminary data.</text>
</comment>
<reference evidence="2 3" key="1">
    <citation type="submission" date="2020-12" db="EMBL/GenBank/DDBJ databases">
        <title>Whole genome sequences of gut porcine anaerobes.</title>
        <authorList>
            <person name="Kubasova T."/>
            <person name="Jahodarova E."/>
            <person name="Rychlik I."/>
        </authorList>
    </citation>
    <scope>NUCLEOTIDE SEQUENCE [LARGE SCALE GENOMIC DNA]</scope>
    <source>
        <strain evidence="2 3">An867</strain>
    </source>
</reference>
<protein>
    <submittedName>
        <fullName evidence="2">Uncharacterized protein</fullName>
    </submittedName>
</protein>
<evidence type="ECO:0000256" key="1">
    <source>
        <dbReference type="SAM" id="SignalP"/>
    </source>
</evidence>
<gene>
    <name evidence="2" type="ORF">JQM67_00440</name>
</gene>